<dbReference type="PIRSF" id="PIRSF004846">
    <property type="entry name" value="ModA"/>
    <property type="match status" value="1"/>
</dbReference>
<dbReference type="PANTHER" id="PTHR30632:SF17">
    <property type="entry name" value="MOLYBDATE-BINDING PROTEIN MODA"/>
    <property type="match status" value="1"/>
</dbReference>
<evidence type="ECO:0000256" key="4">
    <source>
        <dbReference type="SAM" id="SignalP"/>
    </source>
</evidence>
<gene>
    <name evidence="5" type="primary">modA</name>
    <name evidence="5" type="ORF">ACFSOX_08095</name>
</gene>
<keyword evidence="6" id="KW-1185">Reference proteome</keyword>
<reference evidence="6" key="1">
    <citation type="journal article" date="2019" name="Int. J. Syst. Evol. Microbiol.">
        <title>The Global Catalogue of Microorganisms (GCM) 10K type strain sequencing project: providing services to taxonomists for standard genome sequencing and annotation.</title>
        <authorList>
            <consortium name="The Broad Institute Genomics Platform"/>
            <consortium name="The Broad Institute Genome Sequencing Center for Infectious Disease"/>
            <person name="Wu L."/>
            <person name="Ma J."/>
        </authorList>
    </citation>
    <scope>NUCLEOTIDE SEQUENCE [LARGE SCALE GENOMIC DNA]</scope>
    <source>
        <strain evidence="6">CGMCC 1.6774</strain>
    </source>
</reference>
<evidence type="ECO:0000256" key="3">
    <source>
        <dbReference type="ARBA" id="ARBA00022729"/>
    </source>
</evidence>
<dbReference type="Proteomes" id="UP001597314">
    <property type="component" value="Unassembled WGS sequence"/>
</dbReference>
<evidence type="ECO:0000256" key="1">
    <source>
        <dbReference type="ARBA" id="ARBA00009175"/>
    </source>
</evidence>
<proteinExistence type="inferred from homology"/>
<keyword evidence="2" id="KW-0479">Metal-binding</keyword>
<comment type="similarity">
    <text evidence="1">Belongs to the bacterial solute-binding protein ModA family.</text>
</comment>
<dbReference type="InterPro" id="IPR005950">
    <property type="entry name" value="ModA"/>
</dbReference>
<evidence type="ECO:0000313" key="6">
    <source>
        <dbReference type="Proteomes" id="UP001597314"/>
    </source>
</evidence>
<feature type="signal peptide" evidence="4">
    <location>
        <begin position="1"/>
        <end position="22"/>
    </location>
</feature>
<protein>
    <submittedName>
        <fullName evidence="5">Molybdate ABC transporter substrate-binding protein</fullName>
    </submittedName>
</protein>
<feature type="chain" id="PRO_5046165676" evidence="4">
    <location>
        <begin position="23"/>
        <end position="267"/>
    </location>
</feature>
<dbReference type="InterPro" id="IPR050682">
    <property type="entry name" value="ModA/WtpA"/>
</dbReference>
<evidence type="ECO:0000256" key="2">
    <source>
        <dbReference type="ARBA" id="ARBA00022723"/>
    </source>
</evidence>
<dbReference type="EMBL" id="JBHUIW010000007">
    <property type="protein sequence ID" value="MFD2182111.1"/>
    <property type="molecule type" value="Genomic_DNA"/>
</dbReference>
<dbReference type="NCBIfam" id="NF007958">
    <property type="entry name" value="PRK10677.1"/>
    <property type="match status" value="1"/>
</dbReference>
<organism evidence="5 6">
    <name type="scientific">Rhodoplanes azumiensis</name>
    <dbReference type="NCBI Taxonomy" id="1897628"/>
    <lineage>
        <taxon>Bacteria</taxon>
        <taxon>Pseudomonadati</taxon>
        <taxon>Pseudomonadota</taxon>
        <taxon>Alphaproteobacteria</taxon>
        <taxon>Hyphomicrobiales</taxon>
        <taxon>Nitrobacteraceae</taxon>
        <taxon>Rhodoplanes</taxon>
    </lineage>
</organism>
<dbReference type="Gene3D" id="3.40.190.10">
    <property type="entry name" value="Periplasmic binding protein-like II"/>
    <property type="match status" value="2"/>
</dbReference>
<dbReference type="PANTHER" id="PTHR30632">
    <property type="entry name" value="MOLYBDATE-BINDING PERIPLASMIC PROTEIN"/>
    <property type="match status" value="1"/>
</dbReference>
<keyword evidence="3 4" id="KW-0732">Signal</keyword>
<name>A0ABW5AIT4_9BRAD</name>
<dbReference type="RefSeq" id="WP_378477295.1">
    <property type="nucleotide sequence ID" value="NZ_JBHUIW010000007.1"/>
</dbReference>
<dbReference type="NCBIfam" id="TIGR01256">
    <property type="entry name" value="modA"/>
    <property type="match status" value="1"/>
</dbReference>
<dbReference type="SUPFAM" id="SSF53850">
    <property type="entry name" value="Periplasmic binding protein-like II"/>
    <property type="match status" value="1"/>
</dbReference>
<sequence length="267" mass="27614">MIRPLVHALVAALLAVPTGLPAAAQDSASGAGAPVTVFAAASLQNALDDIAKHFTAETRQPVRFSYAASSTLARQMEQGAPADLFASADLDWMDWAEQKKLIDPKSRVSLLGNRLVVVAPTDGKLATVDLTRDGLKAALGDGRLATGAVASVPVGKYAKAALAKLGLWGEVAPKLAQAESVRAALVLVARGEAALGIVYETDAKVEPRVKVVAVFPADSHAPIVFPFALTATAKGDAPAKFFAYLSQPKARAVFEAGGFTVLKPAGH</sequence>
<dbReference type="Pfam" id="PF13531">
    <property type="entry name" value="SBP_bac_11"/>
    <property type="match status" value="1"/>
</dbReference>
<accession>A0ABW5AIT4</accession>
<comment type="caution">
    <text evidence="5">The sequence shown here is derived from an EMBL/GenBank/DDBJ whole genome shotgun (WGS) entry which is preliminary data.</text>
</comment>
<evidence type="ECO:0000313" key="5">
    <source>
        <dbReference type="EMBL" id="MFD2182111.1"/>
    </source>
</evidence>